<proteinExistence type="predicted"/>
<comment type="caution">
    <text evidence="3">The sequence shown here is derived from an EMBL/GenBank/DDBJ whole genome shotgun (WGS) entry which is preliminary data.</text>
</comment>
<feature type="domain" description="DUF7587" evidence="2">
    <location>
        <begin position="269"/>
        <end position="430"/>
    </location>
</feature>
<feature type="compositionally biased region" description="Polar residues" evidence="1">
    <location>
        <begin position="1"/>
        <end position="17"/>
    </location>
</feature>
<evidence type="ECO:0000259" key="2">
    <source>
        <dbReference type="Pfam" id="PF24494"/>
    </source>
</evidence>
<dbReference type="OrthoDB" id="3550470at2759"/>
<sequence length="473" mass="53275">MTAKSGSDFATQPSTPRHNPRNAFISTPDYTPPSLSPSPPFRFSANITSESDPFISGLRASSTKKDKSSNDSVASLLRSNNSSYSHSDPTLTFPRTAMNARTTSSTNHGSECVLPSFGNLSLSNTPILPRDRYDLNITRNPFHPHSQKLNLESEDLRTYYQTLQFYRKWTSHLISHLTGIPITRNLTSTSPDNFITIHSPSRTHSLKHDDPQLLPPRADHPNELTILTRQKNLIQENDLATSISQLEALTKHLLSLPLPHTPQNKNANTDTLLYRVHTATSQSTYSRSYGFRCSGWIDSLYTSGVTDERQADGRAFQSHCNRDKVPSPYISVSTSIARIMRLPECHKEKEAGSRVSVISLNRLRQLGIKAQSTSLYFDEFVNSSGGKISRKNGDKDHLYEDGVSYVTDTHWLVEEWIPDQAIVSEMDCEEFFKIADRGGINREVARKYPFKTELEALTIDLEKWPERYPGGKK</sequence>
<organism evidence="3 4">
    <name type="scientific">Botrytis elliptica</name>
    <dbReference type="NCBI Taxonomy" id="278938"/>
    <lineage>
        <taxon>Eukaryota</taxon>
        <taxon>Fungi</taxon>
        <taxon>Dikarya</taxon>
        <taxon>Ascomycota</taxon>
        <taxon>Pezizomycotina</taxon>
        <taxon>Leotiomycetes</taxon>
        <taxon>Helotiales</taxon>
        <taxon>Sclerotiniaceae</taxon>
        <taxon>Botrytis</taxon>
    </lineage>
</organism>
<feature type="region of interest" description="Disordered" evidence="1">
    <location>
        <begin position="1"/>
        <end position="46"/>
    </location>
</feature>
<feature type="compositionally biased region" description="Pro residues" evidence="1">
    <location>
        <begin position="30"/>
        <end position="40"/>
    </location>
</feature>
<name>A0A4Z1K439_9HELO</name>
<reference evidence="3 4" key="1">
    <citation type="submission" date="2017-12" db="EMBL/GenBank/DDBJ databases">
        <title>Comparative genomics of Botrytis spp.</title>
        <authorList>
            <person name="Valero-Jimenez C.A."/>
            <person name="Tapia P."/>
            <person name="Veloso J."/>
            <person name="Silva-Moreno E."/>
            <person name="Staats M."/>
            <person name="Valdes J.H."/>
            <person name="Van Kan J.A.L."/>
        </authorList>
    </citation>
    <scope>NUCLEOTIDE SEQUENCE [LARGE SCALE GENOMIC DNA]</scope>
    <source>
        <strain evidence="3 4">Be9601</strain>
    </source>
</reference>
<dbReference type="InterPro" id="IPR056009">
    <property type="entry name" value="DUF7587"/>
</dbReference>
<dbReference type="Proteomes" id="UP000297229">
    <property type="component" value="Unassembled WGS sequence"/>
</dbReference>
<evidence type="ECO:0000313" key="4">
    <source>
        <dbReference type="Proteomes" id="UP000297229"/>
    </source>
</evidence>
<dbReference type="EMBL" id="PQXM01000054">
    <property type="protein sequence ID" value="TGO78770.1"/>
    <property type="molecule type" value="Genomic_DNA"/>
</dbReference>
<dbReference type="AlphaFoldDB" id="A0A4Z1K439"/>
<keyword evidence="4" id="KW-1185">Reference proteome</keyword>
<gene>
    <name evidence="3" type="ORF">BELL_0054g00080</name>
</gene>
<dbReference type="Pfam" id="PF24494">
    <property type="entry name" value="DUF7587"/>
    <property type="match status" value="1"/>
</dbReference>
<accession>A0A4Z1K439</accession>
<protein>
    <recommendedName>
        <fullName evidence="2">DUF7587 domain-containing protein</fullName>
    </recommendedName>
</protein>
<evidence type="ECO:0000256" key="1">
    <source>
        <dbReference type="SAM" id="MobiDB-lite"/>
    </source>
</evidence>
<evidence type="ECO:0000313" key="3">
    <source>
        <dbReference type="EMBL" id="TGO78770.1"/>
    </source>
</evidence>